<dbReference type="PANTHER" id="PTHR34044">
    <property type="entry name" value="NUCLEAR PROTEIN"/>
    <property type="match status" value="1"/>
</dbReference>
<organism evidence="1 2">
    <name type="scientific">Porphyridium purpureum</name>
    <name type="common">Red alga</name>
    <name type="synonym">Porphyridium cruentum</name>
    <dbReference type="NCBI Taxonomy" id="35688"/>
    <lineage>
        <taxon>Eukaryota</taxon>
        <taxon>Rhodophyta</taxon>
        <taxon>Bangiophyceae</taxon>
        <taxon>Porphyridiales</taxon>
        <taxon>Porphyridiaceae</taxon>
        <taxon>Porphyridium</taxon>
    </lineage>
</organism>
<evidence type="ECO:0000313" key="1">
    <source>
        <dbReference type="EMBL" id="KAA8499992.1"/>
    </source>
</evidence>
<keyword evidence="2" id="KW-1185">Reference proteome</keyword>
<protein>
    <recommendedName>
        <fullName evidence="3">Ketopantoate reductase N-terminal domain-containing protein</fullName>
    </recommendedName>
</protein>
<reference evidence="2" key="1">
    <citation type="journal article" date="2019" name="Nat. Commun.">
        <title>Expansion of phycobilisome linker gene families in mesophilic red algae.</title>
        <authorList>
            <person name="Lee J."/>
            <person name="Kim D."/>
            <person name="Bhattacharya D."/>
            <person name="Yoon H.S."/>
        </authorList>
    </citation>
    <scope>NUCLEOTIDE SEQUENCE [LARGE SCALE GENOMIC DNA]</scope>
    <source>
        <strain evidence="2">CCMP 1328</strain>
    </source>
</reference>
<gene>
    <name evidence="1" type="ORF">FVE85_7577</name>
</gene>
<dbReference type="OrthoDB" id="38730at2759"/>
<dbReference type="AlphaFoldDB" id="A0A5J4ZAD1"/>
<dbReference type="OMA" id="YSRAVSH"/>
<sequence>MEHNLTSGQVRQPQGAISKWSMDRTALCGFVCVPHLARSQGTRLCSTRHMCARGAAVRSTLRMEAQDVAAVIVGKGRIGSLLEQCGSQGDVVLGRGEQVPPEHTGPVYICTRNDDLQAIIEACPENKRPDLVFLQNGMLQPLLAKYGLAQTATLANVYFAVAKKGEPPIDGKTDTDSDGLTAASGKWAPAFAARVAKAGMSCKVLDRDAFEKSSFEKLIWICAWMLVGATHGGITVGQVEKEHREQVCELIEQLGRAVKVGAGVVLADGLAERSCAYSRTVAHFPTALKEFPWRNNFFYQISKSATEDPCPLHTELLESGKANGILSWEAPQ</sequence>
<dbReference type="EMBL" id="VRMN01000001">
    <property type="protein sequence ID" value="KAA8499992.1"/>
    <property type="molecule type" value="Genomic_DNA"/>
</dbReference>
<dbReference type="PANTHER" id="PTHR34044:SF1">
    <property type="entry name" value="NUCLEAR PROTEIN"/>
    <property type="match status" value="1"/>
</dbReference>
<evidence type="ECO:0008006" key="3">
    <source>
        <dbReference type="Google" id="ProtNLM"/>
    </source>
</evidence>
<comment type="caution">
    <text evidence="1">The sequence shown here is derived from an EMBL/GenBank/DDBJ whole genome shotgun (WGS) entry which is preliminary data.</text>
</comment>
<accession>A0A5J4ZAD1</accession>
<proteinExistence type="predicted"/>
<evidence type="ECO:0000313" key="2">
    <source>
        <dbReference type="Proteomes" id="UP000324585"/>
    </source>
</evidence>
<name>A0A5J4ZAD1_PORPP</name>
<dbReference type="Proteomes" id="UP000324585">
    <property type="component" value="Unassembled WGS sequence"/>
</dbReference>